<dbReference type="AlphaFoldDB" id="A0A3N1HMC1"/>
<dbReference type="EMBL" id="RJKN01000003">
    <property type="protein sequence ID" value="ROP43626.1"/>
    <property type="molecule type" value="Genomic_DNA"/>
</dbReference>
<dbReference type="RefSeq" id="WP_123379358.1">
    <property type="nucleotide sequence ID" value="NZ_RJKN01000003.1"/>
</dbReference>
<reference evidence="1 2" key="1">
    <citation type="journal article" date="2015" name="Stand. Genomic Sci.">
        <title>Genomic Encyclopedia of Bacterial and Archaeal Type Strains, Phase III: the genomes of soil and plant-associated and newly described type strains.</title>
        <authorList>
            <person name="Whitman W.B."/>
            <person name="Woyke T."/>
            <person name="Klenk H.P."/>
            <person name="Zhou Y."/>
            <person name="Lilburn T.G."/>
            <person name="Beck B.J."/>
            <person name="De Vos P."/>
            <person name="Vandamme P."/>
            <person name="Eisen J.A."/>
            <person name="Garrity G."/>
            <person name="Hugenholtz P."/>
            <person name="Kyrpides N.C."/>
        </authorList>
    </citation>
    <scope>NUCLEOTIDE SEQUENCE [LARGE SCALE GENOMIC DNA]</scope>
    <source>
        <strain evidence="1 2">CECT 7306</strain>
    </source>
</reference>
<dbReference type="Proteomes" id="UP000276232">
    <property type="component" value="Unassembled WGS sequence"/>
</dbReference>
<evidence type="ECO:0000313" key="2">
    <source>
        <dbReference type="Proteomes" id="UP000276232"/>
    </source>
</evidence>
<dbReference type="OrthoDB" id="9760040at2"/>
<gene>
    <name evidence="1" type="ORF">EDC03_1219</name>
</gene>
<comment type="caution">
    <text evidence="1">The sequence shown here is derived from an EMBL/GenBank/DDBJ whole genome shotgun (WGS) entry which is preliminary data.</text>
</comment>
<sequence>MSSPAVPAAPAPRTPSSVDAVADAHVEAYAALDPVAATGMGVAGHEDRLTDYSPAAADGRTDLARRTLAALDGLSPADDVDVVTLAAMRERLGLEVELAEARVGRADVTVLATPLQDVREVFDVMARDTADDWATVARRLSAVPDALAGYGRAVLEEAADGRGPAVRQVLAAAEQAEDAGDPAGYFADLAAGARPGGAAPSPALAADLARGAAAAAAAYADLARTLREDVLPRAREDDACGREEYALRSRLFLGATVDLEETYAWGLAEVARVEAEMAEVAREITGGPDVDAAVAVLDADPARRLPDVDAYVAWMQDLSDRTVVELGREHFDVPEPLRTLECRIAPSATGAIYYTGPSEDLVRPGRMWFSVPPEQTTFTTWLDTTTVFHEGVPGHHLQVGQTLLRGDVLNRWRRTMAWCSGYGEGWALYAERLMAELGYLDDPGDRMGMLVGQVLRASRVVVDIGLHCRLAAPAEVGGGTWDAAKVGEYLRGHARQDPALLRFEHLRYLGWPGQAPSYKVGERLWLRLRDDVRAAEGDAFSAKAFHRRALDLGAVGLDVLAAALTPAEAVTPRA</sequence>
<dbReference type="InParanoid" id="A0A3N1HMC1"/>
<protein>
    <submittedName>
        <fullName evidence="1">Uncharacterized protein (DUF885 family)</fullName>
    </submittedName>
</protein>
<dbReference type="PANTHER" id="PTHR33361:SF2">
    <property type="entry name" value="DUF885 DOMAIN-CONTAINING PROTEIN"/>
    <property type="match status" value="1"/>
</dbReference>
<evidence type="ECO:0000313" key="1">
    <source>
        <dbReference type="EMBL" id="ROP43626.1"/>
    </source>
</evidence>
<accession>A0A3N1HMC1</accession>
<dbReference type="Pfam" id="PF05960">
    <property type="entry name" value="DUF885"/>
    <property type="match status" value="1"/>
</dbReference>
<dbReference type="InterPro" id="IPR010281">
    <property type="entry name" value="DUF885"/>
</dbReference>
<dbReference type="PANTHER" id="PTHR33361">
    <property type="entry name" value="GLR0591 PROTEIN"/>
    <property type="match status" value="1"/>
</dbReference>
<keyword evidence="2" id="KW-1185">Reference proteome</keyword>
<name>A0A3N1HMC1_9ACTN</name>
<organism evidence="1 2">
    <name type="scientific">Pseudokineococcus lusitanus</name>
    <dbReference type="NCBI Taxonomy" id="763993"/>
    <lineage>
        <taxon>Bacteria</taxon>
        <taxon>Bacillati</taxon>
        <taxon>Actinomycetota</taxon>
        <taxon>Actinomycetes</taxon>
        <taxon>Kineosporiales</taxon>
        <taxon>Kineosporiaceae</taxon>
        <taxon>Pseudokineococcus</taxon>
    </lineage>
</organism>
<proteinExistence type="predicted"/>